<dbReference type="PANTHER" id="PTHR48049:SF91">
    <property type="entry name" value="UDP-GLYCOSYLTRANSFERASE 79B7-RELATED"/>
    <property type="match status" value="1"/>
</dbReference>
<dbReference type="RefSeq" id="XP_021855856.2">
    <property type="nucleotide sequence ID" value="XM_022000164.2"/>
</dbReference>
<keyword evidence="2" id="KW-0808">Transferase</keyword>
<evidence type="ECO:0000313" key="3">
    <source>
        <dbReference type="Proteomes" id="UP000813463"/>
    </source>
</evidence>
<protein>
    <submittedName>
        <fullName evidence="4">Anthocyanidin 3-O-glucoside 2'''-O-xylosyltransferase-like</fullName>
    </submittedName>
</protein>
<dbReference type="CDD" id="cd03784">
    <property type="entry name" value="GT1_Gtf-like"/>
    <property type="match status" value="1"/>
</dbReference>
<dbReference type="KEGG" id="soe:110795176"/>
<dbReference type="InterPro" id="IPR050481">
    <property type="entry name" value="UDP-glycosyltransf_plant"/>
</dbReference>
<dbReference type="AlphaFoldDB" id="A0A9R0IV07"/>
<dbReference type="GeneID" id="110795176"/>
<name>A0A9R0IV07_SPIOL</name>
<keyword evidence="3" id="KW-1185">Reference proteome</keyword>
<dbReference type="SUPFAM" id="SSF53756">
    <property type="entry name" value="UDP-Glycosyltransferase/glycogen phosphorylase"/>
    <property type="match status" value="1"/>
</dbReference>
<evidence type="ECO:0000256" key="2">
    <source>
        <dbReference type="ARBA" id="ARBA00022679"/>
    </source>
</evidence>
<evidence type="ECO:0000313" key="4">
    <source>
        <dbReference type="RefSeq" id="XP_021855856.2"/>
    </source>
</evidence>
<comment type="similarity">
    <text evidence="1">Belongs to the UDP-glycosyltransferase family.</text>
</comment>
<proteinExistence type="inferred from homology"/>
<gene>
    <name evidence="4" type="primary">LOC110795176</name>
</gene>
<reference evidence="4" key="2">
    <citation type="submission" date="2025-08" db="UniProtKB">
        <authorList>
            <consortium name="RefSeq"/>
        </authorList>
    </citation>
    <scope>IDENTIFICATION</scope>
    <source>
        <tissue evidence="4">Leaf</tissue>
    </source>
</reference>
<reference evidence="3" key="1">
    <citation type="journal article" date="2021" name="Nat. Commun.">
        <title>Genomic analyses provide insights into spinach domestication and the genetic basis of agronomic traits.</title>
        <authorList>
            <person name="Cai X."/>
            <person name="Sun X."/>
            <person name="Xu C."/>
            <person name="Sun H."/>
            <person name="Wang X."/>
            <person name="Ge C."/>
            <person name="Zhang Z."/>
            <person name="Wang Q."/>
            <person name="Fei Z."/>
            <person name="Jiao C."/>
            <person name="Wang Q."/>
        </authorList>
    </citation>
    <scope>NUCLEOTIDE SEQUENCE [LARGE SCALE GENOMIC DNA]</scope>
    <source>
        <strain evidence="3">cv. Varoflay</strain>
    </source>
</reference>
<sequence length="448" mass="49382">MGGEKELRIVMFPWLAFGHFIPYLHLSNKLAEKGHKITLLLPNKARLQLESLNLHPSLITFHSITVPPLETLPYGTETTADISLDQHGELSISMDRTRPEVESFLSTHKPDLVLYDMAHWVPEIAAKVGIKSVSYNVVCAIAVSHVRPSLPLPKGTAAHVPLPLSSVPKWSLNQHGSSTPYFGEGITLLERSVISLSSADAIAIRTCREIEGVYCDRVAATFNKPVLVTSHALPDLELELSPLETRWAEWLARFEPGSVIFCCLGSQHVLDAPQLQELALGLEMTGLPFLMAVKPPVGCTSLEEVLPEGFNDRVSGRGVVHGGWVQQQQIMAHPSLGCFVTLCGSSSMWEGLVSESQLVLLPQLADQTLYAKLMADELKVGVKVEREENGWMTKRSLCEAIKSVMDEDSDISHVVRKNHAKYRSMLISPGFISGYIDNFIKDLQALVP</sequence>
<dbReference type="InterPro" id="IPR002213">
    <property type="entry name" value="UDP_glucos_trans"/>
</dbReference>
<dbReference type="Gene3D" id="3.40.50.2000">
    <property type="entry name" value="Glycogen Phosphorylase B"/>
    <property type="match status" value="2"/>
</dbReference>
<dbReference type="PANTHER" id="PTHR48049">
    <property type="entry name" value="GLYCOSYLTRANSFERASE"/>
    <property type="match status" value="1"/>
</dbReference>
<dbReference type="Proteomes" id="UP000813463">
    <property type="component" value="Chromosome 6"/>
</dbReference>
<dbReference type="Pfam" id="PF00201">
    <property type="entry name" value="UDPGT"/>
    <property type="match status" value="1"/>
</dbReference>
<evidence type="ECO:0000256" key="1">
    <source>
        <dbReference type="ARBA" id="ARBA00009995"/>
    </source>
</evidence>
<dbReference type="GO" id="GO:0035251">
    <property type="term" value="F:UDP-glucosyltransferase activity"/>
    <property type="evidence" value="ECO:0000318"/>
    <property type="project" value="GO_Central"/>
</dbReference>
<accession>A0A9R0IV07</accession>
<organism evidence="3 4">
    <name type="scientific">Spinacia oleracea</name>
    <name type="common">Spinach</name>
    <dbReference type="NCBI Taxonomy" id="3562"/>
    <lineage>
        <taxon>Eukaryota</taxon>
        <taxon>Viridiplantae</taxon>
        <taxon>Streptophyta</taxon>
        <taxon>Embryophyta</taxon>
        <taxon>Tracheophyta</taxon>
        <taxon>Spermatophyta</taxon>
        <taxon>Magnoliopsida</taxon>
        <taxon>eudicotyledons</taxon>
        <taxon>Gunneridae</taxon>
        <taxon>Pentapetalae</taxon>
        <taxon>Caryophyllales</taxon>
        <taxon>Chenopodiaceae</taxon>
        <taxon>Chenopodioideae</taxon>
        <taxon>Anserineae</taxon>
        <taxon>Spinacia</taxon>
    </lineage>
</organism>